<dbReference type="GO" id="GO:0005829">
    <property type="term" value="C:cytosol"/>
    <property type="evidence" value="ECO:0007669"/>
    <property type="project" value="TreeGrafter"/>
</dbReference>
<dbReference type="HAMAP" id="MF_00051">
    <property type="entry name" value="SHMT"/>
    <property type="match status" value="1"/>
</dbReference>
<name>A0AB94IVE6_9BACT</name>
<evidence type="ECO:0000256" key="8">
    <source>
        <dbReference type="ARBA" id="ARBA00022605"/>
    </source>
</evidence>
<dbReference type="GO" id="GO:0030170">
    <property type="term" value="F:pyridoxal phosphate binding"/>
    <property type="evidence" value="ECO:0007669"/>
    <property type="project" value="UniProtKB-UniRule"/>
</dbReference>
<dbReference type="PROSITE" id="PS00096">
    <property type="entry name" value="SHMT"/>
    <property type="match status" value="1"/>
</dbReference>
<feature type="binding site" evidence="11">
    <location>
        <position position="122"/>
    </location>
    <ligand>
        <name>(6S)-5,6,7,8-tetrahydrofolate</name>
        <dbReference type="ChEBI" id="CHEBI:57453"/>
    </ligand>
</feature>
<evidence type="ECO:0000256" key="12">
    <source>
        <dbReference type="PIRSR" id="PIRSR000412-50"/>
    </source>
</evidence>
<evidence type="ECO:0000313" key="14">
    <source>
        <dbReference type="EMBL" id="CBL27729.1"/>
    </source>
</evidence>
<feature type="modified residue" description="N6-(pyridoxal phosphate)lysine" evidence="11 12">
    <location>
        <position position="231"/>
    </location>
</feature>
<dbReference type="AlphaFoldDB" id="A0AB94IVE6"/>
<reference evidence="14 15" key="2">
    <citation type="submission" date="2010-03" db="EMBL/GenBank/DDBJ databases">
        <authorList>
            <person name="Pajon A."/>
        </authorList>
    </citation>
    <scope>NUCLEOTIDE SEQUENCE [LARGE SCALE GENOMIC DNA]</scope>
    <source>
        <strain evidence="14 15">SGP1</strain>
    </source>
</reference>
<feature type="domain" description="Serine hydroxymethyltransferase-like" evidence="13">
    <location>
        <begin position="9"/>
        <end position="385"/>
    </location>
</feature>
<dbReference type="InterPro" id="IPR015422">
    <property type="entry name" value="PyrdxlP-dep_Trfase_small"/>
</dbReference>
<keyword evidence="15" id="KW-1185">Reference proteome</keyword>
<comment type="pathway">
    <text evidence="11">Amino-acid biosynthesis; glycine biosynthesis; glycine from L-serine: step 1/1.</text>
</comment>
<evidence type="ECO:0000259" key="13">
    <source>
        <dbReference type="Pfam" id="PF00464"/>
    </source>
</evidence>
<dbReference type="EMBL" id="FP929056">
    <property type="protein sequence ID" value="CBL27729.1"/>
    <property type="molecule type" value="Genomic_DNA"/>
</dbReference>
<dbReference type="InterPro" id="IPR015424">
    <property type="entry name" value="PyrdxlP-dep_Trfase"/>
</dbReference>
<dbReference type="EC" id="2.1.2.1" evidence="11"/>
<evidence type="ECO:0000256" key="9">
    <source>
        <dbReference type="ARBA" id="ARBA00022679"/>
    </source>
</evidence>
<keyword evidence="6 11" id="KW-0963">Cytoplasm</keyword>
<dbReference type="RefSeq" id="WP_015555876.1">
    <property type="nucleotide sequence ID" value="NC_021038.1"/>
</dbReference>
<dbReference type="PIRSF" id="PIRSF000412">
    <property type="entry name" value="SHMT"/>
    <property type="match status" value="1"/>
</dbReference>
<comment type="similarity">
    <text evidence="4 11">Belongs to the SHMT family.</text>
</comment>
<comment type="cofactor">
    <cofactor evidence="2 11 12">
        <name>pyridoxal 5'-phosphate</name>
        <dbReference type="ChEBI" id="CHEBI:597326"/>
    </cofactor>
</comment>
<feature type="binding site" evidence="11">
    <location>
        <position position="245"/>
    </location>
    <ligand>
        <name>(6S)-5,6,7,8-tetrahydrofolate</name>
        <dbReference type="ChEBI" id="CHEBI:57453"/>
    </ligand>
</feature>
<dbReference type="GO" id="GO:0035999">
    <property type="term" value="P:tetrahydrofolate interconversion"/>
    <property type="evidence" value="ECO:0007669"/>
    <property type="project" value="UniProtKB-UniRule"/>
</dbReference>
<comment type="catalytic activity">
    <reaction evidence="1 11">
        <text>(6R)-5,10-methylene-5,6,7,8-tetrahydrofolate + glycine + H2O = (6S)-5,6,7,8-tetrahydrofolate + L-serine</text>
        <dbReference type="Rhea" id="RHEA:15481"/>
        <dbReference type="ChEBI" id="CHEBI:15377"/>
        <dbReference type="ChEBI" id="CHEBI:15636"/>
        <dbReference type="ChEBI" id="CHEBI:33384"/>
        <dbReference type="ChEBI" id="CHEBI:57305"/>
        <dbReference type="ChEBI" id="CHEBI:57453"/>
        <dbReference type="EC" id="2.1.2.1"/>
    </reaction>
</comment>
<gene>
    <name evidence="11" type="primary">glyA</name>
    <name evidence="14" type="ORF">SY1_01910</name>
</gene>
<evidence type="ECO:0000256" key="11">
    <source>
        <dbReference type="HAMAP-Rule" id="MF_00051"/>
    </source>
</evidence>
<accession>A0AB94IVE6</accession>
<dbReference type="NCBIfam" id="NF000586">
    <property type="entry name" value="PRK00011.1"/>
    <property type="match status" value="1"/>
</dbReference>
<evidence type="ECO:0000313" key="15">
    <source>
        <dbReference type="Proteomes" id="UP000008957"/>
    </source>
</evidence>
<dbReference type="InterPro" id="IPR019798">
    <property type="entry name" value="Ser_HO-MeTrfase_PLP_BS"/>
</dbReference>
<dbReference type="Pfam" id="PF00464">
    <property type="entry name" value="SHMT"/>
    <property type="match status" value="1"/>
</dbReference>
<dbReference type="InterPro" id="IPR015421">
    <property type="entry name" value="PyrdxlP-dep_Trfase_major"/>
</dbReference>
<comment type="subcellular location">
    <subcellularLocation>
        <location evidence="3 11">Cytoplasm</location>
    </subcellularLocation>
</comment>
<feature type="site" description="Plays an important role in substrate specificity" evidence="11">
    <location>
        <position position="230"/>
    </location>
</feature>
<evidence type="ECO:0000256" key="6">
    <source>
        <dbReference type="ARBA" id="ARBA00022490"/>
    </source>
</evidence>
<protein>
    <recommendedName>
        <fullName evidence="11">Serine hydroxymethyltransferase</fullName>
        <shortName evidence="11">SHMT</shortName>
        <shortName evidence="11">Serine methylase</shortName>
        <ecNumber evidence="11">2.1.2.1</ecNumber>
    </recommendedName>
</protein>
<dbReference type="PANTHER" id="PTHR11680:SF35">
    <property type="entry name" value="SERINE HYDROXYMETHYLTRANSFERASE 1"/>
    <property type="match status" value="1"/>
</dbReference>
<dbReference type="FunFam" id="3.40.640.10:FF:000001">
    <property type="entry name" value="Serine hydroxymethyltransferase"/>
    <property type="match status" value="1"/>
</dbReference>
<dbReference type="SUPFAM" id="SSF53383">
    <property type="entry name" value="PLP-dependent transferases"/>
    <property type="match status" value="1"/>
</dbReference>
<dbReference type="InterPro" id="IPR049943">
    <property type="entry name" value="Ser_HO-MeTrfase-like"/>
</dbReference>
<keyword evidence="7 11" id="KW-0554">One-carbon metabolism</keyword>
<keyword evidence="10 11" id="KW-0663">Pyridoxal phosphate</keyword>
<feature type="binding site" evidence="11">
    <location>
        <begin position="126"/>
        <end position="128"/>
    </location>
    <ligand>
        <name>(6S)-5,6,7,8-tetrahydrofolate</name>
        <dbReference type="ChEBI" id="CHEBI:57453"/>
    </ligand>
</feature>
<dbReference type="InterPro" id="IPR039429">
    <property type="entry name" value="SHMT-like_dom"/>
</dbReference>
<dbReference type="Proteomes" id="UP000008957">
    <property type="component" value="Chromosome"/>
</dbReference>
<sequence>MDKDADRYLRDVDPEIADVIVEEYRRQNDQIELIASENFTSRAVMAAMGSVLTNKYAEGYPAHRYYGGCEVVDKAEDLARDRAKKLFGGDHVNVQPHAGSQANMAAYFACLEPGDTILAMNLTDGGHLTHGSPVNFSGKLYNVVPYGVRKDTETIDFDQVRELAKKHHPKLIVCGASAYPRIIDASKFREIADETGALVMFDIAHIAGLVAAGAHPNPVPYCDFVTTTTHKTLRGPRGGMVLCKECFAKKVDSAIFPGMQGGPLMHVIAAKAVAFAEALKPDFKDYQHRIVANCKRLAEKVMERGFRLVSGGTDNHLILVDLTSKGVTGKDVQIALDRAGITVNKNTIPFETLSPFVTSGVRIGTAAVTTRGFGAEEMDRIAGWIDRVVTHIADEAEIGKVRAEISELCAAKPLYPGLY</sequence>
<dbReference type="CDD" id="cd00378">
    <property type="entry name" value="SHMT"/>
    <property type="match status" value="1"/>
</dbReference>
<keyword evidence="9 11" id="KW-0808">Transferase</keyword>
<dbReference type="Gene3D" id="3.90.1150.10">
    <property type="entry name" value="Aspartate Aminotransferase, domain 1"/>
    <property type="match status" value="1"/>
</dbReference>
<feature type="binding site" evidence="11">
    <location>
        <begin position="354"/>
        <end position="356"/>
    </location>
    <ligand>
        <name>(6S)-5,6,7,8-tetrahydrofolate</name>
        <dbReference type="ChEBI" id="CHEBI:57453"/>
    </ligand>
</feature>
<keyword evidence="8 11" id="KW-0028">Amino-acid biosynthesis</keyword>
<dbReference type="GO" id="GO:0004372">
    <property type="term" value="F:glycine hydroxymethyltransferase activity"/>
    <property type="evidence" value="ECO:0007669"/>
    <property type="project" value="UniProtKB-UniRule"/>
</dbReference>
<dbReference type="InterPro" id="IPR001085">
    <property type="entry name" value="Ser_HO-MeTrfase"/>
</dbReference>
<dbReference type="Gene3D" id="3.40.640.10">
    <property type="entry name" value="Type I PLP-dependent aspartate aminotransferase-like (Major domain)"/>
    <property type="match status" value="1"/>
</dbReference>
<reference evidence="15" key="1">
    <citation type="submission" date="2010-03" db="EMBL/GenBank/DDBJ databases">
        <title>The genome sequence of Synergistetes sp. SGP1.</title>
        <authorList>
            <consortium name="metaHIT consortium -- http://www.metahit.eu/"/>
            <person name="Pajon A."/>
            <person name="Turner K."/>
            <person name="Parkhill J."/>
            <person name="Wade W."/>
            <person name="Vartoukian S."/>
        </authorList>
    </citation>
    <scope>NUCLEOTIDE SEQUENCE [LARGE SCALE GENOMIC DNA]</scope>
    <source>
        <strain evidence="15">SGP1</strain>
    </source>
</reference>
<evidence type="ECO:0000256" key="5">
    <source>
        <dbReference type="ARBA" id="ARBA00011738"/>
    </source>
</evidence>
<comment type="function">
    <text evidence="11">Catalyzes the reversible interconversion of serine and glycine with tetrahydrofolate (THF) serving as the one-carbon carrier. This reaction serves as the major source of one-carbon groups required for the biosynthesis of purines, thymidylate, methionine, and other important biomolecules. Also exhibits THF-independent aldolase activity toward beta-hydroxyamino acids, producing glycine and aldehydes, via a retro-aldol mechanism.</text>
</comment>
<evidence type="ECO:0000256" key="10">
    <source>
        <dbReference type="ARBA" id="ARBA00022898"/>
    </source>
</evidence>
<comment type="subunit">
    <text evidence="5 11">Homodimer.</text>
</comment>
<dbReference type="GO" id="GO:0019264">
    <property type="term" value="P:glycine biosynthetic process from serine"/>
    <property type="evidence" value="ECO:0007669"/>
    <property type="project" value="UniProtKB-UniRule"/>
</dbReference>
<comment type="pathway">
    <text evidence="11">One-carbon metabolism; tetrahydrofolate interconversion.</text>
</comment>
<proteinExistence type="inferred from homology"/>
<evidence type="ECO:0000256" key="7">
    <source>
        <dbReference type="ARBA" id="ARBA00022563"/>
    </source>
</evidence>
<evidence type="ECO:0000256" key="3">
    <source>
        <dbReference type="ARBA" id="ARBA00004496"/>
    </source>
</evidence>
<organism evidence="14 15">
    <name type="scientific">Fretibacterium fastidiosum</name>
    <dbReference type="NCBI Taxonomy" id="651822"/>
    <lineage>
        <taxon>Bacteria</taxon>
        <taxon>Thermotogati</taxon>
        <taxon>Synergistota</taxon>
        <taxon>Synergistia</taxon>
        <taxon>Synergistales</taxon>
        <taxon>Aminobacteriaceae</taxon>
        <taxon>Fretibacterium</taxon>
    </lineage>
</organism>
<evidence type="ECO:0000256" key="2">
    <source>
        <dbReference type="ARBA" id="ARBA00001933"/>
    </source>
</evidence>
<evidence type="ECO:0000256" key="4">
    <source>
        <dbReference type="ARBA" id="ARBA00006376"/>
    </source>
</evidence>
<dbReference type="FunFam" id="3.90.1150.10:FF:000003">
    <property type="entry name" value="Serine hydroxymethyltransferase"/>
    <property type="match status" value="1"/>
</dbReference>
<dbReference type="PANTHER" id="PTHR11680">
    <property type="entry name" value="SERINE HYDROXYMETHYLTRANSFERASE"/>
    <property type="match status" value="1"/>
</dbReference>
<evidence type="ECO:0000256" key="1">
    <source>
        <dbReference type="ARBA" id="ARBA00001528"/>
    </source>
</evidence>
<dbReference type="KEGG" id="sbr:SY1_01910"/>